<dbReference type="InterPro" id="IPR016901">
    <property type="entry name" value="APC10/Doc1"/>
</dbReference>
<dbReference type="GO" id="GO:0031145">
    <property type="term" value="P:anaphase-promoting complex-dependent catabolic process"/>
    <property type="evidence" value="ECO:0007669"/>
    <property type="project" value="InterPro"/>
</dbReference>
<name>A0A0M8MTN6_9BASI</name>
<evidence type="ECO:0000256" key="3">
    <source>
        <dbReference type="ARBA" id="ARBA00022776"/>
    </source>
</evidence>
<dbReference type="VEuPathDB" id="FungiDB:Malapachy_3139"/>
<dbReference type="GO" id="GO:0005680">
    <property type="term" value="C:anaphase-promoting complex"/>
    <property type="evidence" value="ECO:0007669"/>
    <property type="project" value="InterPro"/>
</dbReference>
<dbReference type="RefSeq" id="XP_017994169.1">
    <property type="nucleotide sequence ID" value="XM_018137617.1"/>
</dbReference>
<dbReference type="GeneID" id="28729493"/>
<feature type="region of interest" description="Disordered" evidence="6">
    <location>
        <begin position="233"/>
        <end position="261"/>
    </location>
</feature>
<reference evidence="8 9" key="1">
    <citation type="submission" date="2015-07" db="EMBL/GenBank/DDBJ databases">
        <title>Draft Genome Sequence of Malassezia furfur CBS1878 and Malassezia pachydermatis CBS1879.</title>
        <authorList>
            <person name="Triana S."/>
            <person name="Ohm R."/>
            <person name="Gonzalez A."/>
            <person name="DeCock H."/>
            <person name="Restrepo S."/>
            <person name="Celis A."/>
        </authorList>
    </citation>
    <scope>NUCLEOTIDE SEQUENCE [LARGE SCALE GENOMIC DNA]</scope>
    <source>
        <strain evidence="8 9">CBS 1879</strain>
    </source>
</reference>
<dbReference type="InterPro" id="IPR004939">
    <property type="entry name" value="APC_su10/DOC_dom"/>
</dbReference>
<evidence type="ECO:0000313" key="9">
    <source>
        <dbReference type="Proteomes" id="UP000037751"/>
    </source>
</evidence>
<dbReference type="CDD" id="cd08366">
    <property type="entry name" value="APC10"/>
    <property type="match status" value="1"/>
</dbReference>
<keyword evidence="2" id="KW-0132">Cell division</keyword>
<feature type="compositionally biased region" description="Polar residues" evidence="6">
    <location>
        <begin position="249"/>
        <end position="261"/>
    </location>
</feature>
<keyword evidence="9" id="KW-1185">Reference proteome</keyword>
<evidence type="ECO:0000256" key="5">
    <source>
        <dbReference type="ARBA" id="ARBA00023306"/>
    </source>
</evidence>
<dbReference type="EMBL" id="LGAV01000001">
    <property type="protein sequence ID" value="KOS16537.1"/>
    <property type="molecule type" value="Genomic_DNA"/>
</dbReference>
<dbReference type="Gene3D" id="2.60.120.260">
    <property type="entry name" value="Galactose-binding domain-like"/>
    <property type="match status" value="1"/>
</dbReference>
<protein>
    <submittedName>
        <fullName evidence="8">Anaphase promoting complex subunit 10</fullName>
    </submittedName>
</protein>
<comment type="similarity">
    <text evidence="1">Belongs to the APC10 family.</text>
</comment>
<dbReference type="PROSITE" id="PS51284">
    <property type="entry name" value="DOC"/>
    <property type="match status" value="1"/>
</dbReference>
<proteinExistence type="inferred from homology"/>
<evidence type="ECO:0000256" key="6">
    <source>
        <dbReference type="SAM" id="MobiDB-lite"/>
    </source>
</evidence>
<dbReference type="GO" id="GO:0051301">
    <property type="term" value="P:cell division"/>
    <property type="evidence" value="ECO:0007669"/>
    <property type="project" value="UniProtKB-KW"/>
</dbReference>
<feature type="domain" description="DOC" evidence="7">
    <location>
        <begin position="1"/>
        <end position="200"/>
    </location>
</feature>
<evidence type="ECO:0000256" key="1">
    <source>
        <dbReference type="ARBA" id="ARBA00006762"/>
    </source>
</evidence>
<dbReference type="SMART" id="SM01337">
    <property type="entry name" value="APC10"/>
    <property type="match status" value="1"/>
</dbReference>
<dbReference type="GO" id="GO:0070979">
    <property type="term" value="P:protein K11-linked ubiquitination"/>
    <property type="evidence" value="ECO:0007669"/>
    <property type="project" value="TreeGrafter"/>
</dbReference>
<dbReference type="STRING" id="77020.A0A0M8MTN6"/>
<evidence type="ECO:0000313" key="8">
    <source>
        <dbReference type="EMBL" id="KOS16537.1"/>
    </source>
</evidence>
<keyword evidence="3" id="KW-0498">Mitosis</keyword>
<keyword evidence="5" id="KW-0131">Cell cycle</keyword>
<sequence>MSRLCDMLDVQDLTTKSDVGSIEGTSWSLSSAKTGHGVMQLMSEDLDTLWQSDGSQPHMVNIHFPRRTPVTHVSIYLDCHRDDSYTPTKILVKAGSHPYDLVDVRYREFLEPQGWFHFVLAPQADMEAEEFEASPGSAQATQALHPIDIFVLQICILGNHLNGKDTHIRCIKIFGPPGPSAFSLRHSKSMEAPLFTERLVQQGMKTEAFRRQVERVGYERAVAQLQRIMKQNSHKALESTSSSSSSSTAQRSLMTLSQTLR</sequence>
<evidence type="ECO:0000256" key="4">
    <source>
        <dbReference type="ARBA" id="ARBA00022786"/>
    </source>
</evidence>
<dbReference type="PANTHER" id="PTHR12936:SF0">
    <property type="entry name" value="ANAPHASE-PROMOTING COMPLEX SUBUNIT 10"/>
    <property type="match status" value="1"/>
</dbReference>
<keyword evidence="4" id="KW-0833">Ubl conjugation pathway</keyword>
<dbReference type="OrthoDB" id="24948at2759"/>
<dbReference type="PANTHER" id="PTHR12936">
    <property type="entry name" value="ANAPHASE-PROMOTING COMPLEX 10"/>
    <property type="match status" value="1"/>
</dbReference>
<dbReference type="Proteomes" id="UP000037751">
    <property type="component" value="Unassembled WGS sequence"/>
</dbReference>
<evidence type="ECO:0000256" key="2">
    <source>
        <dbReference type="ARBA" id="ARBA00022618"/>
    </source>
</evidence>
<dbReference type="InterPro" id="IPR008979">
    <property type="entry name" value="Galactose-bd-like_sf"/>
</dbReference>
<gene>
    <name evidence="8" type="ORF">Malapachy_3139</name>
</gene>
<dbReference type="AlphaFoldDB" id="A0A0M8MTN6"/>
<accession>A0A0M8MTN6</accession>
<organism evidence="8 9">
    <name type="scientific">Malassezia pachydermatis</name>
    <dbReference type="NCBI Taxonomy" id="77020"/>
    <lineage>
        <taxon>Eukaryota</taxon>
        <taxon>Fungi</taxon>
        <taxon>Dikarya</taxon>
        <taxon>Basidiomycota</taxon>
        <taxon>Ustilaginomycotina</taxon>
        <taxon>Malasseziomycetes</taxon>
        <taxon>Malasseziales</taxon>
        <taxon>Malasseziaceae</taxon>
        <taxon>Malassezia</taxon>
    </lineage>
</organism>
<dbReference type="Pfam" id="PF03256">
    <property type="entry name" value="ANAPC10"/>
    <property type="match status" value="1"/>
</dbReference>
<dbReference type="SUPFAM" id="SSF49785">
    <property type="entry name" value="Galactose-binding domain-like"/>
    <property type="match status" value="1"/>
</dbReference>
<comment type="caution">
    <text evidence="8">The sequence shown here is derived from an EMBL/GenBank/DDBJ whole genome shotgun (WGS) entry which is preliminary data.</text>
</comment>
<feature type="compositionally biased region" description="Low complexity" evidence="6">
    <location>
        <begin position="239"/>
        <end position="248"/>
    </location>
</feature>
<evidence type="ECO:0000259" key="7">
    <source>
        <dbReference type="PROSITE" id="PS51284"/>
    </source>
</evidence>